<name>A0A067GV48_CITSI</name>
<dbReference type="Proteomes" id="UP000027120">
    <property type="component" value="Unassembled WGS sequence"/>
</dbReference>
<dbReference type="AlphaFoldDB" id="A0A067GV48"/>
<gene>
    <name evidence="1" type="ORF">CISIN_1g045426mg</name>
</gene>
<protein>
    <submittedName>
        <fullName evidence="1">Uncharacterized protein</fullName>
    </submittedName>
</protein>
<proteinExistence type="predicted"/>
<keyword evidence="2" id="KW-1185">Reference proteome</keyword>
<accession>A0A067GV48</accession>
<evidence type="ECO:0000313" key="1">
    <source>
        <dbReference type="EMBL" id="KDO83504.1"/>
    </source>
</evidence>
<dbReference type="EMBL" id="KK784874">
    <property type="protein sequence ID" value="KDO83504.1"/>
    <property type="molecule type" value="Genomic_DNA"/>
</dbReference>
<evidence type="ECO:0000313" key="2">
    <source>
        <dbReference type="Proteomes" id="UP000027120"/>
    </source>
</evidence>
<sequence length="72" mass="8317">MWLMAVADTKKAESHDDDQDLMMRKGGMINASMREHKGSLLLFPPARGGIKRRIFTLFYKQLKLAALHLFLR</sequence>
<organism evidence="1 2">
    <name type="scientific">Citrus sinensis</name>
    <name type="common">Sweet orange</name>
    <name type="synonym">Citrus aurantium var. sinensis</name>
    <dbReference type="NCBI Taxonomy" id="2711"/>
    <lineage>
        <taxon>Eukaryota</taxon>
        <taxon>Viridiplantae</taxon>
        <taxon>Streptophyta</taxon>
        <taxon>Embryophyta</taxon>
        <taxon>Tracheophyta</taxon>
        <taxon>Spermatophyta</taxon>
        <taxon>Magnoliopsida</taxon>
        <taxon>eudicotyledons</taxon>
        <taxon>Gunneridae</taxon>
        <taxon>Pentapetalae</taxon>
        <taxon>rosids</taxon>
        <taxon>malvids</taxon>
        <taxon>Sapindales</taxon>
        <taxon>Rutaceae</taxon>
        <taxon>Aurantioideae</taxon>
        <taxon>Citrus</taxon>
    </lineage>
</organism>
<reference evidence="1 2" key="1">
    <citation type="submission" date="2014-04" db="EMBL/GenBank/DDBJ databases">
        <authorList>
            <consortium name="International Citrus Genome Consortium"/>
            <person name="Gmitter F."/>
            <person name="Chen C."/>
            <person name="Farmerie W."/>
            <person name="Harkins T."/>
            <person name="Desany B."/>
            <person name="Mohiuddin M."/>
            <person name="Kodira C."/>
            <person name="Borodovsky M."/>
            <person name="Lomsadze A."/>
            <person name="Burns P."/>
            <person name="Jenkins J."/>
            <person name="Prochnik S."/>
            <person name="Shu S."/>
            <person name="Chapman J."/>
            <person name="Pitluck S."/>
            <person name="Schmutz J."/>
            <person name="Rokhsar D."/>
        </authorList>
    </citation>
    <scope>NUCLEOTIDE SEQUENCE</scope>
</reference>